<evidence type="ECO:0000313" key="5">
    <source>
        <dbReference type="Proteomes" id="UP000294937"/>
    </source>
</evidence>
<sequence length="188" mass="20884">MAPRIRLDLNTILEAAIEIADTQGVDEVTLASLAKKLKIRPPSLYNHVDGLLGLRKELAIYGLKQLHFHLTQAVIGRSGDEAVHALAKAYVEFAREHPGLYEATLRSLKPYDQDIQRVGDDIVDLVVRVLNVYGLKDEAALHTVRGLRSIFHGFASLEQRGGFGLPLDLDESLRLLIDTFLAGIHKMK</sequence>
<dbReference type="Gene3D" id="1.10.357.10">
    <property type="entry name" value="Tetracycline Repressor, domain 2"/>
    <property type="match status" value="1"/>
</dbReference>
<dbReference type="InterPro" id="IPR025996">
    <property type="entry name" value="MT1864/Rv1816-like_C"/>
</dbReference>
<dbReference type="InterPro" id="IPR036271">
    <property type="entry name" value="Tet_transcr_reg_TetR-rel_C_sf"/>
</dbReference>
<dbReference type="Pfam" id="PF13305">
    <property type="entry name" value="TetR_C_33"/>
    <property type="match status" value="1"/>
</dbReference>
<feature type="domain" description="HTH-type transcriptional regulator MT1864/Rv1816-like C-terminal" evidence="3">
    <location>
        <begin position="83"/>
        <end position="180"/>
    </location>
</feature>
<dbReference type="Gene3D" id="1.10.10.60">
    <property type="entry name" value="Homeodomain-like"/>
    <property type="match status" value="1"/>
</dbReference>
<reference evidence="4 5" key="1">
    <citation type="submission" date="2019-03" db="EMBL/GenBank/DDBJ databases">
        <title>Genomic Encyclopedia of Type Strains, Phase IV (KMG-IV): sequencing the most valuable type-strain genomes for metagenomic binning, comparative biology and taxonomic classification.</title>
        <authorList>
            <person name="Goeker M."/>
        </authorList>
    </citation>
    <scope>NUCLEOTIDE SEQUENCE [LARGE SCALE GENOMIC DNA]</scope>
    <source>
        <strain evidence="4 5">DSM 45707</strain>
    </source>
</reference>
<dbReference type="SUPFAM" id="SSF48498">
    <property type="entry name" value="Tetracyclin repressor-like, C-terminal domain"/>
    <property type="match status" value="1"/>
</dbReference>
<accession>A0A4R3L9W7</accession>
<evidence type="ECO:0000256" key="2">
    <source>
        <dbReference type="ARBA" id="ARBA00023163"/>
    </source>
</evidence>
<comment type="caution">
    <text evidence="4">The sequence shown here is derived from an EMBL/GenBank/DDBJ whole genome shotgun (WGS) entry which is preliminary data.</text>
</comment>
<dbReference type="AlphaFoldDB" id="A0A4R3L9W7"/>
<dbReference type="RefSeq" id="WP_131923014.1">
    <property type="nucleotide sequence ID" value="NZ_SMAG01000001.1"/>
</dbReference>
<dbReference type="Proteomes" id="UP000294937">
    <property type="component" value="Unassembled WGS sequence"/>
</dbReference>
<evidence type="ECO:0000313" key="4">
    <source>
        <dbReference type="EMBL" id="TCS96613.1"/>
    </source>
</evidence>
<name>A0A4R3L9W7_9BACL</name>
<keyword evidence="2" id="KW-0804">Transcription</keyword>
<evidence type="ECO:0000256" key="1">
    <source>
        <dbReference type="ARBA" id="ARBA00023015"/>
    </source>
</evidence>
<keyword evidence="1" id="KW-0805">Transcription regulation</keyword>
<dbReference type="OrthoDB" id="71867at2"/>
<proteinExistence type="predicted"/>
<organism evidence="4 5">
    <name type="scientific">Hazenella coriacea</name>
    <dbReference type="NCBI Taxonomy" id="1179467"/>
    <lineage>
        <taxon>Bacteria</taxon>
        <taxon>Bacillati</taxon>
        <taxon>Bacillota</taxon>
        <taxon>Bacilli</taxon>
        <taxon>Bacillales</taxon>
        <taxon>Thermoactinomycetaceae</taxon>
        <taxon>Hazenella</taxon>
    </lineage>
</organism>
<dbReference type="InterPro" id="IPR009057">
    <property type="entry name" value="Homeodomain-like_sf"/>
</dbReference>
<dbReference type="SUPFAM" id="SSF46689">
    <property type="entry name" value="Homeodomain-like"/>
    <property type="match status" value="1"/>
</dbReference>
<keyword evidence="5" id="KW-1185">Reference proteome</keyword>
<evidence type="ECO:0000259" key="3">
    <source>
        <dbReference type="Pfam" id="PF13305"/>
    </source>
</evidence>
<dbReference type="EMBL" id="SMAG01000001">
    <property type="protein sequence ID" value="TCS96613.1"/>
    <property type="molecule type" value="Genomic_DNA"/>
</dbReference>
<protein>
    <submittedName>
        <fullName evidence="4">TetR family transcriptional regulator</fullName>
    </submittedName>
</protein>
<gene>
    <name evidence="4" type="ORF">EDD58_101249</name>
</gene>